<dbReference type="PANTHER" id="PTHR43133:SF8">
    <property type="entry name" value="RNA POLYMERASE SIGMA FACTOR HI_1459-RELATED"/>
    <property type="match status" value="1"/>
</dbReference>
<dbReference type="InterPro" id="IPR013325">
    <property type="entry name" value="RNA_pol_sigma_r2"/>
</dbReference>
<evidence type="ECO:0000256" key="6">
    <source>
        <dbReference type="SAM" id="MobiDB-lite"/>
    </source>
</evidence>
<keyword evidence="5" id="KW-0804">Transcription</keyword>
<feature type="compositionally biased region" description="Low complexity" evidence="6">
    <location>
        <begin position="431"/>
        <end position="444"/>
    </location>
</feature>
<feature type="compositionally biased region" description="Pro residues" evidence="6">
    <location>
        <begin position="445"/>
        <end position="483"/>
    </location>
</feature>
<evidence type="ECO:0000313" key="10">
    <source>
        <dbReference type="Proteomes" id="UP001501645"/>
    </source>
</evidence>
<dbReference type="PANTHER" id="PTHR43133">
    <property type="entry name" value="RNA POLYMERASE ECF-TYPE SIGMA FACTO"/>
    <property type="match status" value="1"/>
</dbReference>
<feature type="region of interest" description="Disordered" evidence="6">
    <location>
        <begin position="400"/>
        <end position="490"/>
    </location>
</feature>
<proteinExistence type="inferred from homology"/>
<dbReference type="EMBL" id="BAABKO010000005">
    <property type="protein sequence ID" value="GAA4781753.1"/>
    <property type="molecule type" value="Genomic_DNA"/>
</dbReference>
<dbReference type="InterPro" id="IPR041916">
    <property type="entry name" value="Anti_sigma_zinc_sf"/>
</dbReference>
<dbReference type="RefSeq" id="WP_345440537.1">
    <property type="nucleotide sequence ID" value="NZ_BAABKO010000005.1"/>
</dbReference>
<dbReference type="InterPro" id="IPR027383">
    <property type="entry name" value="Znf_put"/>
</dbReference>
<dbReference type="InterPro" id="IPR039425">
    <property type="entry name" value="RNA_pol_sigma-70-like"/>
</dbReference>
<feature type="compositionally biased region" description="Pro residues" evidence="6">
    <location>
        <begin position="650"/>
        <end position="673"/>
    </location>
</feature>
<dbReference type="Proteomes" id="UP001501645">
    <property type="component" value="Unassembled WGS sequence"/>
</dbReference>
<organism evidence="9 10">
    <name type="scientific">Microbacterium gilvum</name>
    <dbReference type="NCBI Taxonomy" id="1336204"/>
    <lineage>
        <taxon>Bacteria</taxon>
        <taxon>Bacillati</taxon>
        <taxon>Actinomycetota</taxon>
        <taxon>Actinomycetes</taxon>
        <taxon>Micrococcales</taxon>
        <taxon>Microbacteriaceae</taxon>
        <taxon>Microbacterium</taxon>
    </lineage>
</organism>
<protein>
    <recommendedName>
        <fullName evidence="11">Sigma-70 family RNA polymerase sigma factor</fullName>
    </recommendedName>
</protein>
<accession>A0ABP9AIY9</accession>
<reference evidence="10" key="1">
    <citation type="journal article" date="2019" name="Int. J. Syst. Evol. Microbiol.">
        <title>The Global Catalogue of Microorganisms (GCM) 10K type strain sequencing project: providing services to taxonomists for standard genome sequencing and annotation.</title>
        <authorList>
            <consortium name="The Broad Institute Genomics Platform"/>
            <consortium name="The Broad Institute Genome Sequencing Center for Infectious Disease"/>
            <person name="Wu L."/>
            <person name="Ma J."/>
        </authorList>
    </citation>
    <scope>NUCLEOTIDE SEQUENCE [LARGE SCALE GENOMIC DNA]</scope>
    <source>
        <strain evidence="10">JCM 18537</strain>
    </source>
</reference>
<feature type="domain" description="Putative zinc-finger" evidence="8">
    <location>
        <begin position="200"/>
        <end position="232"/>
    </location>
</feature>
<name>A0ABP9AIY9_9MICO</name>
<keyword evidence="10" id="KW-1185">Reference proteome</keyword>
<dbReference type="Gene3D" id="1.10.1740.10">
    <property type="match status" value="1"/>
</dbReference>
<dbReference type="Pfam" id="PF04542">
    <property type="entry name" value="Sigma70_r2"/>
    <property type="match status" value="1"/>
</dbReference>
<dbReference type="SUPFAM" id="SSF88946">
    <property type="entry name" value="Sigma2 domain of RNA polymerase sigma factors"/>
    <property type="match status" value="1"/>
</dbReference>
<dbReference type="InterPro" id="IPR014284">
    <property type="entry name" value="RNA_pol_sigma-70_dom"/>
</dbReference>
<evidence type="ECO:0000256" key="1">
    <source>
        <dbReference type="ARBA" id="ARBA00010641"/>
    </source>
</evidence>
<feature type="compositionally biased region" description="Low complexity" evidence="6">
    <location>
        <begin position="400"/>
        <end position="423"/>
    </location>
</feature>
<evidence type="ECO:0008006" key="11">
    <source>
        <dbReference type="Google" id="ProtNLM"/>
    </source>
</evidence>
<dbReference type="InterPro" id="IPR036388">
    <property type="entry name" value="WH-like_DNA-bd_sf"/>
</dbReference>
<evidence type="ECO:0000256" key="3">
    <source>
        <dbReference type="ARBA" id="ARBA00023082"/>
    </source>
</evidence>
<evidence type="ECO:0000256" key="4">
    <source>
        <dbReference type="ARBA" id="ARBA00023125"/>
    </source>
</evidence>
<evidence type="ECO:0000256" key="2">
    <source>
        <dbReference type="ARBA" id="ARBA00023015"/>
    </source>
</evidence>
<dbReference type="Gene3D" id="1.10.10.1320">
    <property type="entry name" value="Anti-sigma factor, zinc-finger domain"/>
    <property type="match status" value="1"/>
</dbReference>
<keyword evidence="2" id="KW-0805">Transcription regulation</keyword>
<dbReference type="Gene3D" id="1.10.10.10">
    <property type="entry name" value="Winged helix-like DNA-binding domain superfamily/Winged helix DNA-binding domain"/>
    <property type="match status" value="1"/>
</dbReference>
<dbReference type="InterPro" id="IPR007627">
    <property type="entry name" value="RNA_pol_sigma70_r2"/>
</dbReference>
<comment type="caution">
    <text evidence="9">The sequence shown here is derived from an EMBL/GenBank/DDBJ whole genome shotgun (WGS) entry which is preliminary data.</text>
</comment>
<feature type="region of interest" description="Disordered" evidence="6">
    <location>
        <begin position="606"/>
        <end position="678"/>
    </location>
</feature>
<evidence type="ECO:0000256" key="5">
    <source>
        <dbReference type="ARBA" id="ARBA00023163"/>
    </source>
</evidence>
<dbReference type="NCBIfam" id="TIGR02937">
    <property type="entry name" value="sigma70-ECF"/>
    <property type="match status" value="1"/>
</dbReference>
<evidence type="ECO:0000259" key="7">
    <source>
        <dbReference type="Pfam" id="PF04542"/>
    </source>
</evidence>
<dbReference type="SUPFAM" id="SSF88659">
    <property type="entry name" value="Sigma3 and sigma4 domains of RNA polymerase sigma factors"/>
    <property type="match status" value="1"/>
</dbReference>
<keyword evidence="3" id="KW-0731">Sigma factor</keyword>
<feature type="domain" description="RNA polymerase sigma-70 region 2" evidence="7">
    <location>
        <begin position="46"/>
        <end position="93"/>
    </location>
</feature>
<dbReference type="Pfam" id="PF13490">
    <property type="entry name" value="zf-HC2"/>
    <property type="match status" value="1"/>
</dbReference>
<gene>
    <name evidence="9" type="ORF">GCM10023351_28690</name>
</gene>
<evidence type="ECO:0000259" key="8">
    <source>
        <dbReference type="Pfam" id="PF13490"/>
    </source>
</evidence>
<comment type="similarity">
    <text evidence="1">Belongs to the sigma-70 factor family. ECF subfamily.</text>
</comment>
<sequence>MTTDDTIPDAEGSATPDADLVLRSRSGDQQAYGELWRRHYRSGIVAARSITSSIDSDDLVQEAYAKILQSIQRGNGPTGSFRAYLFTTIRNIAASWGRAPSAATSDFLDEVEDPESTEAATDEALDRSLTHSAFRSLPTRWQEVLWYTEIEQMKPGEIAPLLGMKAAAVSQLAFRAREGLREAWIQAHIASVDAGSEHAWTIERLGAHTRGNLGARDRAKMDAHLAECARCAIVASEAKEVGSRLALVLLPLAMGAAGATSYLASLQRDEAAYIALAAMPSSVYEGAVVVAGGAVGAGGVVGAAGADGAAKALAGAGAASGSGGGGAATNPAWTIGGIVGAGVAAAAVAGAVLAATLTGGFGGSASEAASSFDDPAQQDASIEASDELMTEAEEVVEPPIATPEPSATPSATPSASPSASPTLAPVPPAAPTAAPTSEPTAEPTPTEPAAPVVPDPVPTASPTASPSPAPTPSASPSPSPSESPAPSEAAAAPIALEDASVVDAARRIVSLELSGEPDETVTVATGEASPVSTVSSARMMSFFTTLSGSLGTASFSDDGLAELQVELTAAQVAEDVDVVVSYTEVEGDALRFTLSAAGVRDPLLAAVAPTPKPSPTATAEPSPTATVTPEPSPTATLTPMPEPTITTTPEPTPTPTPTVTPTPTPTVTPPIETPAPIASLSVEGGTVLDKNAGRVEIEVRGERKYDVAVYVGDSAAPADAVELRGNGSGELEFSLGAGQAVADLPIRVAYTGEGLSELDATTTLGALIDIDDVAIDADIHVDVDPLSIDGATKSANLRISGEPGAIVLISPEESVVESVVTLGDDGEALSTLVLSETEVRSGLMLTVAYTAPHAVGDERTLSVADLGLQSLLDEDLVLGQATRDANEQSFTVLIPVHGEPGALVRASVDGGTSIHVTLDDSGSGELAYAPVLAPDELELAIDSVIAAEYEESSVWGLSASAHLTELGVDGLIPAVTPVEISPISPAAASSSEGDNVTITLPVGGKPGAHVSLFYKGELAADGVFDEDGRSELTFTRGRLALVHDYDLFDDIVEVRYDFAHFGAPLAGSEASPLLMFDVWPELVGPIVFG</sequence>
<dbReference type="InterPro" id="IPR013324">
    <property type="entry name" value="RNA_pol_sigma_r3/r4-like"/>
</dbReference>
<keyword evidence="4" id="KW-0238">DNA-binding</keyword>
<evidence type="ECO:0000313" key="9">
    <source>
        <dbReference type="EMBL" id="GAA4781753.1"/>
    </source>
</evidence>
<feature type="compositionally biased region" description="Low complexity" evidence="6">
    <location>
        <begin position="606"/>
        <end position="649"/>
    </location>
</feature>